<sequence>MKSQWWPLARSPRCGIMLGVLPRMRIWQASWGEKRAAWIANSIRAISHRVVKIGALLIVSLGVYVRVEGLDHVPAHGPLLIVARHYHHLYDGSILLRTLSRRLRIFVALDWVGSRWQRMLIEQACAALTWPVILRGERLRRRDAVLQYKADEVRSYLRRAMQNSVMLLCQQEALLIFPEAYPNIDPSQMQKLMERAFFPSTQVLRV</sequence>
<organism evidence="1 2">
    <name type="scientific">Ktedonospora formicarum</name>
    <dbReference type="NCBI Taxonomy" id="2778364"/>
    <lineage>
        <taxon>Bacteria</taxon>
        <taxon>Bacillati</taxon>
        <taxon>Chloroflexota</taxon>
        <taxon>Ktedonobacteria</taxon>
        <taxon>Ktedonobacterales</taxon>
        <taxon>Ktedonobacteraceae</taxon>
        <taxon>Ktedonospora</taxon>
    </lineage>
</organism>
<evidence type="ECO:0008006" key="3">
    <source>
        <dbReference type="Google" id="ProtNLM"/>
    </source>
</evidence>
<gene>
    <name evidence="1" type="ORF">KSX_47080</name>
</gene>
<name>A0A8J3I4I1_9CHLR</name>
<dbReference type="EMBL" id="BNJF01000002">
    <property type="protein sequence ID" value="GHO46545.1"/>
    <property type="molecule type" value="Genomic_DNA"/>
</dbReference>
<dbReference type="RefSeq" id="WP_220195917.1">
    <property type="nucleotide sequence ID" value="NZ_BNJF01000002.1"/>
</dbReference>
<comment type="caution">
    <text evidence="1">The sequence shown here is derived from an EMBL/GenBank/DDBJ whole genome shotgun (WGS) entry which is preliminary data.</text>
</comment>
<reference evidence="1" key="1">
    <citation type="submission" date="2020-10" db="EMBL/GenBank/DDBJ databases">
        <title>Taxonomic study of unclassified bacteria belonging to the class Ktedonobacteria.</title>
        <authorList>
            <person name="Yabe S."/>
            <person name="Wang C.M."/>
            <person name="Zheng Y."/>
            <person name="Sakai Y."/>
            <person name="Cavaletti L."/>
            <person name="Monciardini P."/>
            <person name="Donadio S."/>
        </authorList>
    </citation>
    <scope>NUCLEOTIDE SEQUENCE</scope>
    <source>
        <strain evidence="1">SOSP1-1</strain>
    </source>
</reference>
<dbReference type="SUPFAM" id="SSF69593">
    <property type="entry name" value="Glycerol-3-phosphate (1)-acyltransferase"/>
    <property type="match status" value="1"/>
</dbReference>
<dbReference type="AlphaFoldDB" id="A0A8J3I4I1"/>
<dbReference type="Proteomes" id="UP000612362">
    <property type="component" value="Unassembled WGS sequence"/>
</dbReference>
<evidence type="ECO:0000313" key="2">
    <source>
        <dbReference type="Proteomes" id="UP000612362"/>
    </source>
</evidence>
<evidence type="ECO:0000313" key="1">
    <source>
        <dbReference type="EMBL" id="GHO46545.1"/>
    </source>
</evidence>
<accession>A0A8J3I4I1</accession>
<keyword evidence="2" id="KW-1185">Reference proteome</keyword>
<proteinExistence type="predicted"/>
<protein>
    <recommendedName>
        <fullName evidence="3">Phospholipid/glycerol acyltransferase domain-containing protein</fullName>
    </recommendedName>
</protein>